<accession>A0AAD9WVL5</accession>
<proteinExistence type="predicted"/>
<reference evidence="1" key="1">
    <citation type="journal article" date="2023" name="Plant J.">
        <title>Genome sequences and population genomics provide insights into the demographic history, inbreeding, and mutation load of two 'living fossil' tree species of Dipteronia.</title>
        <authorList>
            <person name="Feng Y."/>
            <person name="Comes H.P."/>
            <person name="Chen J."/>
            <person name="Zhu S."/>
            <person name="Lu R."/>
            <person name="Zhang X."/>
            <person name="Li P."/>
            <person name="Qiu J."/>
            <person name="Olsen K.M."/>
            <person name="Qiu Y."/>
        </authorList>
    </citation>
    <scope>NUCLEOTIDE SEQUENCE</scope>
    <source>
        <strain evidence="1">KIB01</strain>
    </source>
</reference>
<evidence type="ECO:0000313" key="1">
    <source>
        <dbReference type="EMBL" id="KAK2643830.1"/>
    </source>
</evidence>
<keyword evidence="2" id="KW-1185">Reference proteome</keyword>
<sequence>MTSSIWSNHTQQIEEILFSKVGTDKIYAEICKVIGFKGLDAIKNLFEEYRGVISTRDAICERLKNYAYTYFGAGDIARAMLIFDTNIDNRNLRSEELGRICVDIRNATQCNDIVMQVIQTPKNNKMTYLEGAAQLRQSFEILNSDPLET</sequence>
<gene>
    <name evidence="1" type="ORF">Ddye_019025</name>
</gene>
<protein>
    <submittedName>
        <fullName evidence="1">Uncharacterized protein</fullName>
    </submittedName>
</protein>
<dbReference type="AlphaFoldDB" id="A0AAD9WVL5"/>
<evidence type="ECO:0000313" key="2">
    <source>
        <dbReference type="Proteomes" id="UP001280121"/>
    </source>
</evidence>
<dbReference type="EMBL" id="JANJYI010000006">
    <property type="protein sequence ID" value="KAK2643830.1"/>
    <property type="molecule type" value="Genomic_DNA"/>
</dbReference>
<dbReference type="Proteomes" id="UP001280121">
    <property type="component" value="Unassembled WGS sequence"/>
</dbReference>
<comment type="caution">
    <text evidence="1">The sequence shown here is derived from an EMBL/GenBank/DDBJ whole genome shotgun (WGS) entry which is preliminary data.</text>
</comment>
<organism evidence="1 2">
    <name type="scientific">Dipteronia dyeriana</name>
    <dbReference type="NCBI Taxonomy" id="168575"/>
    <lineage>
        <taxon>Eukaryota</taxon>
        <taxon>Viridiplantae</taxon>
        <taxon>Streptophyta</taxon>
        <taxon>Embryophyta</taxon>
        <taxon>Tracheophyta</taxon>
        <taxon>Spermatophyta</taxon>
        <taxon>Magnoliopsida</taxon>
        <taxon>eudicotyledons</taxon>
        <taxon>Gunneridae</taxon>
        <taxon>Pentapetalae</taxon>
        <taxon>rosids</taxon>
        <taxon>malvids</taxon>
        <taxon>Sapindales</taxon>
        <taxon>Sapindaceae</taxon>
        <taxon>Hippocastanoideae</taxon>
        <taxon>Acereae</taxon>
        <taxon>Dipteronia</taxon>
    </lineage>
</organism>
<name>A0AAD9WVL5_9ROSI</name>